<reference evidence="4 5" key="2">
    <citation type="submission" date="2018-11" db="EMBL/GenBank/DDBJ databases">
        <authorList>
            <consortium name="Pathogen Informatics"/>
        </authorList>
    </citation>
    <scope>NUCLEOTIDE SEQUENCE [LARGE SCALE GENOMIC DNA]</scope>
    <source>
        <strain evidence="4 5">Egypt</strain>
    </source>
</reference>
<dbReference type="Gene3D" id="1.20.58.900">
    <property type="match status" value="1"/>
</dbReference>
<feature type="compositionally biased region" description="Low complexity" evidence="2">
    <location>
        <begin position="594"/>
        <end position="618"/>
    </location>
</feature>
<organism evidence="6">
    <name type="scientific">Echinostoma caproni</name>
    <dbReference type="NCBI Taxonomy" id="27848"/>
    <lineage>
        <taxon>Eukaryota</taxon>
        <taxon>Metazoa</taxon>
        <taxon>Spiralia</taxon>
        <taxon>Lophotrochozoa</taxon>
        <taxon>Platyhelminthes</taxon>
        <taxon>Trematoda</taxon>
        <taxon>Digenea</taxon>
        <taxon>Plagiorchiida</taxon>
        <taxon>Echinostomata</taxon>
        <taxon>Echinostomatoidea</taxon>
        <taxon>Echinostomatidae</taxon>
        <taxon>Echinostoma</taxon>
    </lineage>
</organism>
<evidence type="ECO:0000313" key="6">
    <source>
        <dbReference type="WBParaSite" id="ECPE_0000314001-mRNA-1"/>
    </source>
</evidence>
<feature type="compositionally biased region" description="Polar residues" evidence="2">
    <location>
        <begin position="390"/>
        <end position="426"/>
    </location>
</feature>
<dbReference type="OrthoDB" id="10264062at2759"/>
<dbReference type="SUPFAM" id="SSF140741">
    <property type="entry name" value="RUN domain-like"/>
    <property type="match status" value="1"/>
</dbReference>
<dbReference type="Proteomes" id="UP000272942">
    <property type="component" value="Unassembled WGS sequence"/>
</dbReference>
<feature type="compositionally biased region" description="Polar residues" evidence="2">
    <location>
        <begin position="619"/>
        <end position="637"/>
    </location>
</feature>
<feature type="coiled-coil region" evidence="1">
    <location>
        <begin position="36"/>
        <end position="63"/>
    </location>
</feature>
<evidence type="ECO:0000313" key="5">
    <source>
        <dbReference type="Proteomes" id="UP000272942"/>
    </source>
</evidence>
<dbReference type="WBParaSite" id="ECPE_0000314001-mRNA-1">
    <property type="protein sequence ID" value="ECPE_0000314001-mRNA-1"/>
    <property type="gene ID" value="ECPE_0000314001"/>
</dbReference>
<dbReference type="SUPFAM" id="SSF47923">
    <property type="entry name" value="Ypt/Rab-GAP domain of gyp1p"/>
    <property type="match status" value="1"/>
</dbReference>
<keyword evidence="5" id="KW-1185">Reference proteome</keyword>
<dbReference type="Pfam" id="PF02759">
    <property type="entry name" value="RUN"/>
    <property type="match status" value="1"/>
</dbReference>
<protein>
    <submittedName>
        <fullName evidence="6">RUN domain-containing protein</fullName>
    </submittedName>
</protein>
<dbReference type="InterPro" id="IPR037213">
    <property type="entry name" value="Run_dom_sf"/>
</dbReference>
<dbReference type="SMART" id="SM00593">
    <property type="entry name" value="RUN"/>
    <property type="match status" value="1"/>
</dbReference>
<feature type="compositionally biased region" description="Polar residues" evidence="2">
    <location>
        <begin position="690"/>
        <end position="700"/>
    </location>
</feature>
<dbReference type="InterPro" id="IPR004012">
    <property type="entry name" value="Run_dom"/>
</dbReference>
<keyword evidence="1" id="KW-0175">Coiled coil</keyword>
<dbReference type="Gene3D" id="2.30.29.230">
    <property type="match status" value="2"/>
</dbReference>
<feature type="region of interest" description="Disordered" evidence="2">
    <location>
        <begin position="593"/>
        <end position="672"/>
    </location>
</feature>
<dbReference type="EMBL" id="UZAN01040126">
    <property type="protein sequence ID" value="VDP68523.1"/>
    <property type="molecule type" value="Genomic_DNA"/>
</dbReference>
<gene>
    <name evidence="4" type="ORF">ECPE_LOCUS3137</name>
</gene>
<evidence type="ECO:0000256" key="2">
    <source>
        <dbReference type="SAM" id="MobiDB-lite"/>
    </source>
</evidence>
<feature type="region of interest" description="Disordered" evidence="2">
    <location>
        <begin position="689"/>
        <end position="720"/>
    </location>
</feature>
<name>A0A183A852_9TREM</name>
<feature type="compositionally biased region" description="Polar residues" evidence="2">
    <location>
        <begin position="433"/>
        <end position="446"/>
    </location>
</feature>
<dbReference type="PROSITE" id="PS50826">
    <property type="entry name" value="RUN"/>
    <property type="match status" value="1"/>
</dbReference>
<dbReference type="InterPro" id="IPR035969">
    <property type="entry name" value="Rab-GAP_TBC_sf"/>
</dbReference>
<evidence type="ECO:0000313" key="4">
    <source>
        <dbReference type="EMBL" id="VDP68523.1"/>
    </source>
</evidence>
<accession>A0A183A852</accession>
<sequence length="960" mass="107248">MMISDRSETGFVGSGTSSESFTFFGIRKARDNDTFRAKRRALLDELKKDVKRLMEEAATKNSLPENSSLVLSFCVNAESCLRFGLKNSSPHFYRELSVIELLQKIAPKCPEASVLLNYLSNHADRTKSGSIDKSIPPNNRSFLSILSPNKPAQSSGVKPLCYNNSTNPHWIHLALMEKLLQPMVCALFNEAKNLYQYGSIMTTNSDARIFLSLLSGPCSLNYTIPTLDDPYWSTLHADELLERHRFISLSTQAFYENQTCSAAWKREFKLRAANTFGAPLPAKRSTTPRVRSMERSPAHLNGQRFIFGLQQHSSTSSTSSANSGGMDGLYQPRRHQLLFAKNNVMLGSTDTNRGYLAVYCNLSGVNLRWTSNELLLHASSLLHRNMQLDDPNNSNDGLEAGDQNSPQGETGNPNQATVTKDSQASSEFKDLKQSNTSDGESQSNSNRLHKDEETFTKFHSSPPCCILNELPFRPYPSPRGLFNHCTDNLGVLIVFVASDGIQYPPIRLPGGWKSSLDFLSSIEMGLMPLVQMEPNTDSVRDLMMSTSKGSTGNSGSIFSRRFPFRSSGDASPGPSNPFKRFIDFCSLKPNAAQPLTSSDSITTSTTTTTPDLETQSETETNGSTAEISEVNTDSQKSPDLGHTPTNEEKHCLGQSEESCLESEAPDKPSTEYNLSSEIVFKLVRGEISPDSFSAKPTDTESPGPMGSHPGSISGDTDEPMDSLSDALDAIKCKLMANAFYAWLTHARYMKVIKTHLADSVRPGINWSRTPTTPLTILDASKWNQLFWNVPEECRKDFDATPIYEHIYQAGCEEDIRIQVWPYLLQVFDWSMTEGQKKQHSDQLKQHYQTTLSEWMQLEEQHIRDEFARVLESVQKDVIRCDRHHHFFHKIAPILALLLTTNQDPLDVEIQAYAFFASLMKVRLGKLYSSAMSSAQMDRNFASLRALVQVKMNLGKERFLG</sequence>
<dbReference type="AlphaFoldDB" id="A0A183A852"/>
<evidence type="ECO:0000256" key="1">
    <source>
        <dbReference type="SAM" id="Coils"/>
    </source>
</evidence>
<feature type="region of interest" description="Disordered" evidence="2">
    <location>
        <begin position="387"/>
        <end position="447"/>
    </location>
</feature>
<proteinExistence type="predicted"/>
<evidence type="ECO:0000259" key="3">
    <source>
        <dbReference type="PROSITE" id="PS50826"/>
    </source>
</evidence>
<reference evidence="6" key="1">
    <citation type="submission" date="2016-06" db="UniProtKB">
        <authorList>
            <consortium name="WormBaseParasite"/>
        </authorList>
    </citation>
    <scope>IDENTIFICATION</scope>
</reference>
<feature type="domain" description="RUN" evidence="3">
    <location>
        <begin position="64"/>
        <end position="229"/>
    </location>
</feature>